<dbReference type="PROSITE" id="PS00086">
    <property type="entry name" value="CYTOCHROME_P450"/>
    <property type="match status" value="1"/>
</dbReference>
<dbReference type="InterPro" id="IPR036396">
    <property type="entry name" value="Cyt_P450_sf"/>
</dbReference>
<proteinExistence type="inferred from homology"/>
<dbReference type="GO" id="GO:0004497">
    <property type="term" value="F:monooxygenase activity"/>
    <property type="evidence" value="ECO:0007669"/>
    <property type="project" value="UniProtKB-KW"/>
</dbReference>
<dbReference type="InterPro" id="IPR001128">
    <property type="entry name" value="Cyt_P450"/>
</dbReference>
<organism evidence="14 15">
    <name type="scientific">Heterostelium pallidum (strain ATCC 26659 / Pp 5 / PN500)</name>
    <name type="common">Cellular slime mold</name>
    <name type="synonym">Polysphondylium pallidum</name>
    <dbReference type="NCBI Taxonomy" id="670386"/>
    <lineage>
        <taxon>Eukaryota</taxon>
        <taxon>Amoebozoa</taxon>
        <taxon>Evosea</taxon>
        <taxon>Eumycetozoa</taxon>
        <taxon>Dictyostelia</taxon>
        <taxon>Acytosteliales</taxon>
        <taxon>Acytosteliaceae</taxon>
        <taxon>Heterostelium</taxon>
    </lineage>
</organism>
<evidence type="ECO:0000256" key="5">
    <source>
        <dbReference type="ARBA" id="ARBA00022692"/>
    </source>
</evidence>
<dbReference type="FunCoup" id="D3B333">
    <property type="interactions" value="12"/>
</dbReference>
<dbReference type="Gene3D" id="1.10.630.10">
    <property type="entry name" value="Cytochrome P450"/>
    <property type="match status" value="1"/>
</dbReference>
<dbReference type="GeneID" id="31358321"/>
<name>D3B333_HETP5</name>
<dbReference type="RefSeq" id="XP_020435848.1">
    <property type="nucleotide sequence ID" value="XM_020573776.1"/>
</dbReference>
<dbReference type="InterPro" id="IPR050182">
    <property type="entry name" value="Cytochrome_P450_fam2"/>
</dbReference>
<dbReference type="STRING" id="670386.D3B333"/>
<evidence type="ECO:0000256" key="1">
    <source>
        <dbReference type="ARBA" id="ARBA00001971"/>
    </source>
</evidence>
<evidence type="ECO:0000256" key="12">
    <source>
        <dbReference type="PIRSR" id="PIRSR602401-1"/>
    </source>
</evidence>
<evidence type="ECO:0000313" key="14">
    <source>
        <dbReference type="EMBL" id="EFA83731.1"/>
    </source>
</evidence>
<dbReference type="InterPro" id="IPR017972">
    <property type="entry name" value="Cyt_P450_CS"/>
</dbReference>
<keyword evidence="8 13" id="KW-0560">Oxidoreductase</keyword>
<sequence>MIKTYGPIFRIWMGDHYTLVINDISLVKEVWVKNFDNFVNRPHPASFEIYSGNFQDLAFSDEALWRRSRHMVSAAFTKTKLKTIIKQLDHQTSLLIEAMKKYQVEKKPFYCKKYFSRFALNIIFNVLFSEEIPYDEGLDDGKMARLTEPIHIVFKKLGAGSIDDYVSLLSPMFYFNRRHFNSEVMKVKQFMREIYDEHLSTLDKENPRDLLDQMIIESDGNSVDNILHVGMDFMLAGSDSSAGTVEWFCLFMTNNQDVQEKAYDELQSVVGRGNRAETKHRVNTPYMNAIIKEVMRMRPIGPLGIPRQAKEDCSIGGYFVPKGTQMIMNIYGLSNDDQCWVDPLQFQPERFLIDTHTDRCLPFGIGNRNCVGQNMALDELYIACTNILMNFHLRSVDNKQIDDTEINNLNHY</sequence>
<dbReference type="PANTHER" id="PTHR24300:SF157">
    <property type="entry name" value="CYTOCHROME P450 MONOOXYGENASE 521A1-RELATED"/>
    <property type="match status" value="1"/>
</dbReference>
<dbReference type="PRINTS" id="PR00463">
    <property type="entry name" value="EP450I"/>
</dbReference>
<dbReference type="OMA" id="EDQKWAK"/>
<evidence type="ECO:0000256" key="11">
    <source>
        <dbReference type="ARBA" id="ARBA00023136"/>
    </source>
</evidence>
<dbReference type="GO" id="GO:0016020">
    <property type="term" value="C:membrane"/>
    <property type="evidence" value="ECO:0007669"/>
    <property type="project" value="UniProtKB-SubCell"/>
</dbReference>
<feature type="binding site" description="axial binding residue" evidence="12">
    <location>
        <position position="370"/>
    </location>
    <ligand>
        <name>heme</name>
        <dbReference type="ChEBI" id="CHEBI:30413"/>
    </ligand>
    <ligandPart>
        <name>Fe</name>
        <dbReference type="ChEBI" id="CHEBI:18248"/>
    </ligandPart>
</feature>
<keyword evidence="5" id="KW-0812">Transmembrane</keyword>
<keyword evidence="10 13" id="KW-0503">Monooxygenase</keyword>
<dbReference type="InterPro" id="IPR002401">
    <property type="entry name" value="Cyt_P450_E_grp-I"/>
</dbReference>
<keyword evidence="11" id="KW-0472">Membrane</keyword>
<dbReference type="SUPFAM" id="SSF48264">
    <property type="entry name" value="Cytochrome P450"/>
    <property type="match status" value="1"/>
</dbReference>
<keyword evidence="6 12" id="KW-0479">Metal-binding</keyword>
<evidence type="ECO:0000256" key="6">
    <source>
        <dbReference type="ARBA" id="ARBA00022723"/>
    </source>
</evidence>
<dbReference type="EMBL" id="ADBJ01000010">
    <property type="protein sequence ID" value="EFA83731.1"/>
    <property type="molecule type" value="Genomic_DNA"/>
</dbReference>
<dbReference type="InParanoid" id="D3B333"/>
<dbReference type="GO" id="GO:0020037">
    <property type="term" value="F:heme binding"/>
    <property type="evidence" value="ECO:0007669"/>
    <property type="project" value="InterPro"/>
</dbReference>
<dbReference type="PANTHER" id="PTHR24300">
    <property type="entry name" value="CYTOCHROME P450 508A4-RELATED"/>
    <property type="match status" value="1"/>
</dbReference>
<gene>
    <name evidence="14" type="primary">CYP519A1</name>
    <name evidence="14" type="ORF">PPL_02798</name>
</gene>
<evidence type="ECO:0000256" key="3">
    <source>
        <dbReference type="ARBA" id="ARBA00010617"/>
    </source>
</evidence>
<dbReference type="CDD" id="cd20617">
    <property type="entry name" value="CYP1_2-like"/>
    <property type="match status" value="1"/>
</dbReference>
<evidence type="ECO:0000256" key="10">
    <source>
        <dbReference type="ARBA" id="ARBA00023033"/>
    </source>
</evidence>
<comment type="similarity">
    <text evidence="3 13">Belongs to the cytochrome P450 family.</text>
</comment>
<reference evidence="14 15" key="1">
    <citation type="journal article" date="2011" name="Genome Res.">
        <title>Phylogeny-wide analysis of social amoeba genomes highlights ancient origins for complex intercellular communication.</title>
        <authorList>
            <person name="Heidel A.J."/>
            <person name="Lawal H.M."/>
            <person name="Felder M."/>
            <person name="Schilde C."/>
            <person name="Helps N.R."/>
            <person name="Tunggal B."/>
            <person name="Rivero F."/>
            <person name="John U."/>
            <person name="Schleicher M."/>
            <person name="Eichinger L."/>
            <person name="Platzer M."/>
            <person name="Noegel A.A."/>
            <person name="Schaap P."/>
            <person name="Gloeckner G."/>
        </authorList>
    </citation>
    <scope>NUCLEOTIDE SEQUENCE [LARGE SCALE GENOMIC DNA]</scope>
    <source>
        <strain evidence="15">ATCC 26659 / Pp 5 / PN500</strain>
    </source>
</reference>
<evidence type="ECO:0000256" key="4">
    <source>
        <dbReference type="ARBA" id="ARBA00022617"/>
    </source>
</evidence>
<evidence type="ECO:0000256" key="7">
    <source>
        <dbReference type="ARBA" id="ARBA00022989"/>
    </source>
</evidence>
<dbReference type="PRINTS" id="PR00385">
    <property type="entry name" value="P450"/>
</dbReference>
<keyword evidence="7" id="KW-1133">Transmembrane helix</keyword>
<comment type="cofactor">
    <cofactor evidence="1 12">
        <name>heme</name>
        <dbReference type="ChEBI" id="CHEBI:30413"/>
    </cofactor>
</comment>
<accession>D3B333</accession>
<keyword evidence="9 12" id="KW-0408">Iron</keyword>
<keyword evidence="15" id="KW-1185">Reference proteome</keyword>
<evidence type="ECO:0000313" key="15">
    <source>
        <dbReference type="Proteomes" id="UP000001396"/>
    </source>
</evidence>
<dbReference type="Proteomes" id="UP000001396">
    <property type="component" value="Unassembled WGS sequence"/>
</dbReference>
<keyword evidence="4 12" id="KW-0349">Heme</keyword>
<dbReference type="AlphaFoldDB" id="D3B333"/>
<dbReference type="Pfam" id="PF00067">
    <property type="entry name" value="p450"/>
    <property type="match status" value="1"/>
</dbReference>
<dbReference type="FunFam" id="1.10.630.10:FF:000068">
    <property type="entry name" value="Probable cytochrome P450 508A2"/>
    <property type="match status" value="1"/>
</dbReference>
<dbReference type="GO" id="GO:0016705">
    <property type="term" value="F:oxidoreductase activity, acting on paired donors, with incorporation or reduction of molecular oxygen"/>
    <property type="evidence" value="ECO:0007669"/>
    <property type="project" value="InterPro"/>
</dbReference>
<evidence type="ECO:0000256" key="9">
    <source>
        <dbReference type="ARBA" id="ARBA00023004"/>
    </source>
</evidence>
<dbReference type="GO" id="GO:0005506">
    <property type="term" value="F:iron ion binding"/>
    <property type="evidence" value="ECO:0007669"/>
    <property type="project" value="InterPro"/>
</dbReference>
<evidence type="ECO:0000256" key="8">
    <source>
        <dbReference type="ARBA" id="ARBA00023002"/>
    </source>
</evidence>
<evidence type="ECO:0000256" key="13">
    <source>
        <dbReference type="RuleBase" id="RU000461"/>
    </source>
</evidence>
<comment type="caution">
    <text evidence="14">The sequence shown here is derived from an EMBL/GenBank/DDBJ whole genome shotgun (WGS) entry which is preliminary data.</text>
</comment>
<evidence type="ECO:0000256" key="2">
    <source>
        <dbReference type="ARBA" id="ARBA00004167"/>
    </source>
</evidence>
<protein>
    <submittedName>
        <fullName evidence="14">Cytochrome P450 family protein</fullName>
    </submittedName>
</protein>
<comment type="subcellular location">
    <subcellularLocation>
        <location evidence="2">Membrane</location>
        <topology evidence="2">Single-pass membrane protein</topology>
    </subcellularLocation>
</comment>